<dbReference type="RefSeq" id="WP_182632660.1">
    <property type="nucleotide sequence ID" value="NZ_JBHUOH010000001.1"/>
</dbReference>
<gene>
    <name evidence="2" type="ORF">ACFFVD_09985</name>
</gene>
<feature type="signal peptide" evidence="1">
    <location>
        <begin position="1"/>
        <end position="29"/>
    </location>
</feature>
<evidence type="ECO:0000313" key="2">
    <source>
        <dbReference type="EMBL" id="MFB9260132.1"/>
    </source>
</evidence>
<dbReference type="EMBL" id="JBHMDY010000004">
    <property type="protein sequence ID" value="MFB9260132.1"/>
    <property type="molecule type" value="Genomic_DNA"/>
</dbReference>
<dbReference type="Proteomes" id="UP001589700">
    <property type="component" value="Unassembled WGS sequence"/>
</dbReference>
<dbReference type="InterPro" id="IPR013207">
    <property type="entry name" value="LGFP"/>
</dbReference>
<name>A0ABV5JQW5_9ACTN</name>
<proteinExistence type="predicted"/>
<reference evidence="2 3" key="1">
    <citation type="submission" date="2024-09" db="EMBL/GenBank/DDBJ databases">
        <authorList>
            <person name="Sun Q."/>
            <person name="Mori K."/>
        </authorList>
    </citation>
    <scope>NUCLEOTIDE SEQUENCE [LARGE SCALE GENOMIC DNA]</scope>
    <source>
        <strain evidence="2 3">CCM 7659</strain>
    </source>
</reference>
<evidence type="ECO:0000256" key="1">
    <source>
        <dbReference type="SAM" id="SignalP"/>
    </source>
</evidence>
<sequence>MTSTDGIRRRHSRLASKSALLLASASLLAAAVVPPAARAQDETAAKPTVAAEQVSEEAMKDYIKEHFDITETTSAVEPKANRSTQWRKTESPMAILEPGKMRSDREPVPAGFTKDDADRAEIMEAAVSQRPTAAAARLATAGCEVFWPSPNTVCGAILDKYKLLGGPNSYLSFPRSNELVTPDGAGRRTEFINGQIYWHPDTGANSVTTHFAIEWGRLGWELSPLGYPIGEEDGVFGQVARIQPFQHGDLYGSSMGLAAIYGSIRDKWVSLGGVNSELGLPVISEQTTPDGIGRFSVFEKGLIYWSPGSGAQPITGTMLAQWLVDETLFAEIGYPVGSMYGDDANGWTQEFQGGRLYGATARPPWAACPAKGSNDKVIKSWWVSEGPVAGYKIDLKCGTTAAGFRHIVKNHRGDWQNKARGPVTYTSWMDLADMGITKSLTDPKSYPHNTQNNTSRYTADLFFYNRRTGQLVEKMNAHTAVSVNNKLVITAFPQTQS</sequence>
<dbReference type="Pfam" id="PF08310">
    <property type="entry name" value="LGFP"/>
    <property type="match status" value="3"/>
</dbReference>
<feature type="chain" id="PRO_5046437120" evidence="1">
    <location>
        <begin position="30"/>
        <end position="497"/>
    </location>
</feature>
<organism evidence="2 3">
    <name type="scientific">Dietzia aerolata</name>
    <dbReference type="NCBI Taxonomy" id="595984"/>
    <lineage>
        <taxon>Bacteria</taxon>
        <taxon>Bacillati</taxon>
        <taxon>Actinomycetota</taxon>
        <taxon>Actinomycetes</taxon>
        <taxon>Mycobacteriales</taxon>
        <taxon>Dietziaceae</taxon>
        <taxon>Dietzia</taxon>
    </lineage>
</organism>
<accession>A0ABV5JQW5</accession>
<protein>
    <submittedName>
        <fullName evidence="2">LGFP repeat-containing protein</fullName>
    </submittedName>
</protein>
<evidence type="ECO:0000313" key="3">
    <source>
        <dbReference type="Proteomes" id="UP001589700"/>
    </source>
</evidence>
<keyword evidence="3" id="KW-1185">Reference proteome</keyword>
<keyword evidence="1" id="KW-0732">Signal</keyword>
<comment type="caution">
    <text evidence="2">The sequence shown here is derived from an EMBL/GenBank/DDBJ whole genome shotgun (WGS) entry which is preliminary data.</text>
</comment>